<dbReference type="GO" id="GO:0036221">
    <property type="term" value="F:UTP diphosphatase activity"/>
    <property type="evidence" value="ECO:0007669"/>
    <property type="project" value="RHEA"/>
</dbReference>
<dbReference type="PIRSF" id="PIRSF006305">
    <property type="entry name" value="Maf"/>
    <property type="match status" value="1"/>
</dbReference>
<comment type="function">
    <text evidence="3">Nucleoside triphosphate pyrophosphatase that hydrolyzes dTTP and UTP. May have a dual role in cell division arrest and in preventing the incorporation of modified nucleotides into cellular nucleic acids.</text>
</comment>
<protein>
    <recommendedName>
        <fullName evidence="3">dTTP/UTP pyrophosphatase</fullName>
        <shortName evidence="3">dTTPase/UTPase</shortName>
        <ecNumber evidence="3">3.6.1.9</ecNumber>
    </recommendedName>
    <alternativeName>
        <fullName evidence="3">Nucleoside triphosphate pyrophosphatase</fullName>
    </alternativeName>
    <alternativeName>
        <fullName evidence="3">Nucleotide pyrophosphatase</fullName>
        <shortName evidence="3">Nucleotide PPase</shortName>
    </alternativeName>
</protein>
<dbReference type="PANTHER" id="PTHR43213">
    <property type="entry name" value="BIFUNCTIONAL DTTP/UTP PYROPHOSPHATASE/METHYLTRANSFERASE PROTEIN-RELATED"/>
    <property type="match status" value="1"/>
</dbReference>
<comment type="catalytic activity">
    <reaction evidence="3">
        <text>dTTP + H2O = dTMP + diphosphate + H(+)</text>
        <dbReference type="Rhea" id="RHEA:28534"/>
        <dbReference type="ChEBI" id="CHEBI:15377"/>
        <dbReference type="ChEBI" id="CHEBI:15378"/>
        <dbReference type="ChEBI" id="CHEBI:33019"/>
        <dbReference type="ChEBI" id="CHEBI:37568"/>
        <dbReference type="ChEBI" id="CHEBI:63528"/>
        <dbReference type="EC" id="3.6.1.9"/>
    </reaction>
</comment>
<dbReference type="EMBL" id="LTBB01000001">
    <property type="protein sequence ID" value="KYH30263.1"/>
    <property type="molecule type" value="Genomic_DNA"/>
</dbReference>
<evidence type="ECO:0000256" key="3">
    <source>
        <dbReference type="HAMAP-Rule" id="MF_00528"/>
    </source>
</evidence>
<dbReference type="NCBIfam" id="TIGR00172">
    <property type="entry name" value="maf"/>
    <property type="match status" value="1"/>
</dbReference>
<comment type="cofactor">
    <cofactor evidence="1 3">
        <name>a divalent metal cation</name>
        <dbReference type="ChEBI" id="CHEBI:60240"/>
    </cofactor>
</comment>
<dbReference type="Proteomes" id="UP000075374">
    <property type="component" value="Unassembled WGS sequence"/>
</dbReference>
<dbReference type="PATRIC" id="fig|1121305.3.peg.206"/>
<comment type="caution">
    <text evidence="4">The sequence shown here is derived from an EMBL/GenBank/DDBJ whole genome shotgun (WGS) entry which is preliminary data.</text>
</comment>
<keyword evidence="3" id="KW-0963">Cytoplasm</keyword>
<dbReference type="Gene3D" id="3.90.950.10">
    <property type="match status" value="1"/>
</dbReference>
<dbReference type="HAMAP" id="MF_00528">
    <property type="entry name" value="Maf"/>
    <property type="match status" value="1"/>
</dbReference>
<evidence type="ECO:0000313" key="4">
    <source>
        <dbReference type="EMBL" id="KYH30263.1"/>
    </source>
</evidence>
<dbReference type="RefSeq" id="WP_061857147.1">
    <property type="nucleotide sequence ID" value="NZ_LTBB01000001.1"/>
</dbReference>
<evidence type="ECO:0000256" key="1">
    <source>
        <dbReference type="ARBA" id="ARBA00001968"/>
    </source>
</evidence>
<comment type="caution">
    <text evidence="3">Lacks conserved residue(s) required for the propagation of feature annotation.</text>
</comment>
<dbReference type="NCBIfam" id="NF000867">
    <property type="entry name" value="PRK00078.1"/>
    <property type="match status" value="1"/>
</dbReference>
<dbReference type="PANTHER" id="PTHR43213:SF5">
    <property type="entry name" value="BIFUNCTIONAL DTTP_UTP PYROPHOSPHATASE_METHYLTRANSFERASE PROTEIN-RELATED"/>
    <property type="match status" value="1"/>
</dbReference>
<proteinExistence type="inferred from homology"/>
<dbReference type="SUPFAM" id="SSF52972">
    <property type="entry name" value="ITPase-like"/>
    <property type="match status" value="1"/>
</dbReference>
<feature type="site" description="Important for substrate specificity" evidence="3">
    <location>
        <position position="71"/>
    </location>
</feature>
<dbReference type="InterPro" id="IPR029001">
    <property type="entry name" value="ITPase-like_fam"/>
</dbReference>
<comment type="catalytic activity">
    <reaction evidence="3">
        <text>UTP + H2O = UMP + diphosphate + H(+)</text>
        <dbReference type="Rhea" id="RHEA:29395"/>
        <dbReference type="ChEBI" id="CHEBI:15377"/>
        <dbReference type="ChEBI" id="CHEBI:15378"/>
        <dbReference type="ChEBI" id="CHEBI:33019"/>
        <dbReference type="ChEBI" id="CHEBI:46398"/>
        <dbReference type="ChEBI" id="CHEBI:57865"/>
        <dbReference type="EC" id="3.6.1.9"/>
    </reaction>
</comment>
<feature type="site" description="Important for substrate specificity" evidence="3">
    <location>
        <position position="155"/>
    </location>
</feature>
<organism evidence="4 5">
    <name type="scientific">Clostridium colicanis DSM 13634</name>
    <dbReference type="NCBI Taxonomy" id="1121305"/>
    <lineage>
        <taxon>Bacteria</taxon>
        <taxon>Bacillati</taxon>
        <taxon>Bacillota</taxon>
        <taxon>Clostridia</taxon>
        <taxon>Eubacteriales</taxon>
        <taxon>Clostridiaceae</taxon>
        <taxon>Clostridium</taxon>
    </lineage>
</organism>
<dbReference type="AlphaFoldDB" id="A0A151ARQ8"/>
<gene>
    <name evidence="4" type="primary">maf</name>
    <name evidence="4" type="ORF">CLCOL_02070</name>
</gene>
<name>A0A151ARQ8_9CLOT</name>
<dbReference type="STRING" id="1121305.CLCOL_02070"/>
<keyword evidence="5" id="KW-1185">Reference proteome</keyword>
<feature type="site" description="Important for substrate specificity" evidence="3">
    <location>
        <position position="11"/>
    </location>
</feature>
<dbReference type="GO" id="GO:0036218">
    <property type="term" value="F:dTTP diphosphatase activity"/>
    <property type="evidence" value="ECO:0007669"/>
    <property type="project" value="RHEA"/>
</dbReference>
<keyword evidence="2 3" id="KW-0378">Hydrolase</keyword>
<keyword evidence="3" id="KW-0546">Nucleotide metabolism</keyword>
<feature type="active site" description="Proton acceptor" evidence="3">
    <location>
        <position position="70"/>
    </location>
</feature>
<comment type="subcellular location">
    <subcellularLocation>
        <location evidence="3">Cytoplasm</location>
    </subcellularLocation>
</comment>
<sequence length="191" mass="21195">MNLVLASASERRQELLRRITNDFSIIASDFDEEGVKFKGNCSDYVMELAKEKALDVASKIDNDAIIIGCDTIVSFKDHVLGKPKNKSEAFSMLKLLSGNIHQVYSGIAIVDTKIKNIKIDYVCTHVKFSSLSDEEIKKYIATEEPMDKAGAYGIQGFGGVFVEEIKGDYYSVVGLPLNKLNKMLKEMGVNL</sequence>
<evidence type="ECO:0000256" key="2">
    <source>
        <dbReference type="ARBA" id="ARBA00022801"/>
    </source>
</evidence>
<evidence type="ECO:0000313" key="5">
    <source>
        <dbReference type="Proteomes" id="UP000075374"/>
    </source>
</evidence>
<dbReference type="Pfam" id="PF02545">
    <property type="entry name" value="Maf"/>
    <property type="match status" value="1"/>
</dbReference>
<dbReference type="GO" id="GO:0005737">
    <property type="term" value="C:cytoplasm"/>
    <property type="evidence" value="ECO:0007669"/>
    <property type="project" value="UniProtKB-SubCell"/>
</dbReference>
<reference evidence="4 5" key="1">
    <citation type="submission" date="2016-02" db="EMBL/GenBank/DDBJ databases">
        <title>Genome sequence of Clostridium colicanis DSM 13634.</title>
        <authorList>
            <person name="Poehlein A."/>
            <person name="Daniel R."/>
        </authorList>
    </citation>
    <scope>NUCLEOTIDE SEQUENCE [LARGE SCALE GENOMIC DNA]</scope>
    <source>
        <strain evidence="4 5">DSM 13634</strain>
    </source>
</reference>
<dbReference type="InterPro" id="IPR003697">
    <property type="entry name" value="Maf-like"/>
</dbReference>
<comment type="similarity">
    <text evidence="3">Belongs to the Maf family. YhdE subfamily.</text>
</comment>
<dbReference type="GO" id="GO:0009117">
    <property type="term" value="P:nucleotide metabolic process"/>
    <property type="evidence" value="ECO:0007669"/>
    <property type="project" value="UniProtKB-KW"/>
</dbReference>
<dbReference type="EC" id="3.6.1.9" evidence="3"/>
<dbReference type="CDD" id="cd00555">
    <property type="entry name" value="Maf"/>
    <property type="match status" value="1"/>
</dbReference>
<accession>A0A151ARQ8</accession>